<dbReference type="Proteomes" id="UP000441404">
    <property type="component" value="Unassembled WGS sequence"/>
</dbReference>
<dbReference type="InterPro" id="IPR001584">
    <property type="entry name" value="Integrase_cat-core"/>
</dbReference>
<evidence type="ECO:0000256" key="3">
    <source>
        <dbReference type="SAM" id="MobiDB-lite"/>
    </source>
</evidence>
<accession>A0A7X1WE43</accession>
<dbReference type="GO" id="GO:0015074">
    <property type="term" value="P:DNA integration"/>
    <property type="evidence" value="ECO:0007669"/>
    <property type="project" value="InterPro"/>
</dbReference>
<evidence type="ECO:0000313" key="6">
    <source>
        <dbReference type="Proteomes" id="UP000441404"/>
    </source>
</evidence>
<dbReference type="Pfam" id="PF01527">
    <property type="entry name" value="HTH_Tnp_1"/>
    <property type="match status" value="1"/>
</dbReference>
<dbReference type="InterPro" id="IPR048020">
    <property type="entry name" value="Transpos_IS3"/>
</dbReference>
<dbReference type="GO" id="GO:0004803">
    <property type="term" value="F:transposase activity"/>
    <property type="evidence" value="ECO:0007669"/>
    <property type="project" value="InterPro"/>
</dbReference>
<evidence type="ECO:0000256" key="1">
    <source>
        <dbReference type="ARBA" id="ARBA00009964"/>
    </source>
</evidence>
<reference evidence="5 6" key="1">
    <citation type="submission" date="2019-10" db="EMBL/GenBank/DDBJ databases">
        <title>Evaluation of single-gene subtyping targets for Pseudomonas.</title>
        <authorList>
            <person name="Reichler S.J."/>
            <person name="Orsi R.H."/>
            <person name="Wiedmann M."/>
            <person name="Martin N.H."/>
            <person name="Murphy S.I."/>
        </authorList>
    </citation>
    <scope>NUCLEOTIDE SEQUENCE [LARGE SCALE GENOMIC DNA]</scope>
    <source>
        <strain evidence="5 6">FSL R10-3257</strain>
    </source>
</reference>
<dbReference type="GO" id="GO:0006313">
    <property type="term" value="P:DNA transposition"/>
    <property type="evidence" value="ECO:0007669"/>
    <property type="project" value="InterPro"/>
</dbReference>
<feature type="coiled-coil region" evidence="2">
    <location>
        <begin position="118"/>
        <end position="148"/>
    </location>
</feature>
<dbReference type="Pfam" id="PF00665">
    <property type="entry name" value="rve"/>
    <property type="match status" value="1"/>
</dbReference>
<dbReference type="SUPFAM" id="SSF53098">
    <property type="entry name" value="Ribonuclease H-like"/>
    <property type="match status" value="1"/>
</dbReference>
<evidence type="ECO:0000256" key="2">
    <source>
        <dbReference type="SAM" id="Coils"/>
    </source>
</evidence>
<gene>
    <name evidence="5" type="ORF">GHO40_25945</name>
</gene>
<feature type="compositionally biased region" description="Basic residues" evidence="3">
    <location>
        <begin position="284"/>
        <end position="293"/>
    </location>
</feature>
<feature type="region of interest" description="Disordered" evidence="3">
    <location>
        <begin position="279"/>
        <end position="299"/>
    </location>
</feature>
<keyword evidence="2" id="KW-0175">Coiled coil</keyword>
<dbReference type="PANTHER" id="PTHR46889:SF4">
    <property type="entry name" value="TRANSPOSASE INSO FOR INSERTION SEQUENCE ELEMENT IS911B-RELATED"/>
    <property type="match status" value="1"/>
</dbReference>
<dbReference type="SUPFAM" id="SSF46689">
    <property type="entry name" value="Homeodomain-like"/>
    <property type="match status" value="1"/>
</dbReference>
<dbReference type="NCBIfam" id="NF033516">
    <property type="entry name" value="transpos_IS3"/>
    <property type="match status" value="1"/>
</dbReference>
<dbReference type="RefSeq" id="WP_323370837.1">
    <property type="nucleotide sequence ID" value="NZ_WIWJ01000094.1"/>
</dbReference>
<dbReference type="Gene3D" id="3.30.420.10">
    <property type="entry name" value="Ribonuclease H-like superfamily/Ribonuclease H"/>
    <property type="match status" value="1"/>
</dbReference>
<sequence length="517" mass="59703">MPYYSPERKAALLKMLLPSLSLTMAEVSRREGVSDMSLSNWRKKVSSQGNVVPEDKPLSENWSAEARFAVVLETASLSQLELGEYCRRKGLYPEQVNVWRQACITGQQTVQVQQKVDREQTRKDKKRIQELERELRRKDKALAETAALLVLRKKPQRLLGDRQRGQLTSLPERQLLVAWLIEAIVAGARKIMACQEVGLSLRTLQRWTETPVLQADARTTTVRPTPRNALSELERQAIVTLCNSPAYAHLPPSQIVPRLADEARYLASEATFYRVLRATGQQQHRGRSQRPRRYAAPTTHAAQAPNQVWSWDITYLPSPIRGKYYYLYLIEDIYSRKAVGWEVYEEESGEKAAALLQRSVIGEQCLREPLVLHSDNGAPMKSVTLLSKMYELGITPSRDRPRVSNDNPYSESLFRTLKYCPQWPVDGFASLDAARAWVRDFMRWYNNEHRHSRIRFVTPAERHRGLDHQILARRHELYERAREQSPERWSGQTRNWEPIGTVLLNPDREQQVEKRAA</sequence>
<dbReference type="InterPro" id="IPR036397">
    <property type="entry name" value="RNaseH_sf"/>
</dbReference>
<dbReference type="InterPro" id="IPR012337">
    <property type="entry name" value="RNaseH-like_sf"/>
</dbReference>
<dbReference type="GO" id="GO:0003677">
    <property type="term" value="F:DNA binding"/>
    <property type="evidence" value="ECO:0007669"/>
    <property type="project" value="InterPro"/>
</dbReference>
<comment type="similarity">
    <text evidence="1">Belongs to the transposase 8 family.</text>
</comment>
<comment type="caution">
    <text evidence="5">The sequence shown here is derived from an EMBL/GenBank/DDBJ whole genome shotgun (WGS) entry which is preliminary data.</text>
</comment>
<proteinExistence type="inferred from homology"/>
<organism evidence="5 6">
    <name type="scientific">Pseudomonas helleri</name>
    <dbReference type="NCBI Taxonomy" id="1608996"/>
    <lineage>
        <taxon>Bacteria</taxon>
        <taxon>Pseudomonadati</taxon>
        <taxon>Pseudomonadota</taxon>
        <taxon>Gammaproteobacteria</taxon>
        <taxon>Pseudomonadales</taxon>
        <taxon>Pseudomonadaceae</taxon>
        <taxon>Pseudomonas</taxon>
    </lineage>
</organism>
<feature type="domain" description="Integrase catalytic" evidence="4">
    <location>
        <begin position="301"/>
        <end position="467"/>
    </location>
</feature>
<name>A0A7X1WE43_9PSED</name>
<dbReference type="AlphaFoldDB" id="A0A7X1WE43"/>
<dbReference type="PROSITE" id="PS50994">
    <property type="entry name" value="INTEGRASE"/>
    <property type="match status" value="1"/>
</dbReference>
<dbReference type="InterPro" id="IPR002514">
    <property type="entry name" value="Transposase_8"/>
</dbReference>
<dbReference type="PANTHER" id="PTHR46889">
    <property type="entry name" value="TRANSPOSASE INSF FOR INSERTION SEQUENCE IS3B-RELATED"/>
    <property type="match status" value="1"/>
</dbReference>
<protein>
    <submittedName>
        <fullName evidence="5">IS3 family transposase</fullName>
    </submittedName>
</protein>
<dbReference type="InterPro" id="IPR050900">
    <property type="entry name" value="Transposase_IS3/IS150/IS904"/>
</dbReference>
<evidence type="ECO:0000259" key="4">
    <source>
        <dbReference type="PROSITE" id="PS50994"/>
    </source>
</evidence>
<dbReference type="InterPro" id="IPR009057">
    <property type="entry name" value="Homeodomain-like_sf"/>
</dbReference>
<evidence type="ECO:0000313" key="5">
    <source>
        <dbReference type="EMBL" id="MQT50124.1"/>
    </source>
</evidence>
<dbReference type="EMBL" id="WIWJ01000094">
    <property type="protein sequence ID" value="MQT50124.1"/>
    <property type="molecule type" value="Genomic_DNA"/>
</dbReference>